<name>A0A0F9NV35_9ZZZZ</name>
<sequence length="144" mass="15418">MKRKLFISALLVAIAFIVSLSVPVNAEWNNSGAWDSIKLLSRGNASSTGVVGTTNINWAADRTHTFTFGNGNETLTFSAPRAGEIVSLTVIQFSTGGQTITWPTIKWPGGVTPTLSAGNNDEDNVFFIYNGTDYINIGFAADVQ</sequence>
<dbReference type="EMBL" id="LAZR01007454">
    <property type="protein sequence ID" value="KKM85162.1"/>
    <property type="molecule type" value="Genomic_DNA"/>
</dbReference>
<evidence type="ECO:0000313" key="1">
    <source>
        <dbReference type="EMBL" id="KKM85162.1"/>
    </source>
</evidence>
<proteinExistence type="predicted"/>
<accession>A0A0F9NV35</accession>
<dbReference type="AlphaFoldDB" id="A0A0F9NV35"/>
<comment type="caution">
    <text evidence="1">The sequence shown here is derived from an EMBL/GenBank/DDBJ whole genome shotgun (WGS) entry which is preliminary data.</text>
</comment>
<reference evidence="1" key="1">
    <citation type="journal article" date="2015" name="Nature">
        <title>Complex archaea that bridge the gap between prokaryotes and eukaryotes.</title>
        <authorList>
            <person name="Spang A."/>
            <person name="Saw J.H."/>
            <person name="Jorgensen S.L."/>
            <person name="Zaremba-Niedzwiedzka K."/>
            <person name="Martijn J."/>
            <person name="Lind A.E."/>
            <person name="van Eijk R."/>
            <person name="Schleper C."/>
            <person name="Guy L."/>
            <person name="Ettema T.J."/>
        </authorList>
    </citation>
    <scope>NUCLEOTIDE SEQUENCE</scope>
</reference>
<organism evidence="1">
    <name type="scientific">marine sediment metagenome</name>
    <dbReference type="NCBI Taxonomy" id="412755"/>
    <lineage>
        <taxon>unclassified sequences</taxon>
        <taxon>metagenomes</taxon>
        <taxon>ecological metagenomes</taxon>
    </lineage>
</organism>
<protein>
    <submittedName>
        <fullName evidence="1">Uncharacterized protein</fullName>
    </submittedName>
</protein>
<gene>
    <name evidence="1" type="ORF">LCGC14_1291840</name>
</gene>